<dbReference type="Proteomes" id="UP001497480">
    <property type="component" value="Unassembled WGS sequence"/>
</dbReference>
<evidence type="ECO:0000313" key="3">
    <source>
        <dbReference type="Proteomes" id="UP001497480"/>
    </source>
</evidence>
<dbReference type="PANTHER" id="PTHR33116">
    <property type="entry name" value="REVERSE TRANSCRIPTASE ZINC-BINDING DOMAIN-CONTAINING PROTEIN-RELATED-RELATED"/>
    <property type="match status" value="1"/>
</dbReference>
<evidence type="ECO:0000313" key="2">
    <source>
        <dbReference type="EMBL" id="CAL0313865.1"/>
    </source>
</evidence>
<dbReference type="AlphaFoldDB" id="A0AAV1WWS9"/>
<reference evidence="2 3" key="1">
    <citation type="submission" date="2024-03" db="EMBL/GenBank/DDBJ databases">
        <authorList>
            <person name="Martinez-Hernandez J."/>
        </authorList>
    </citation>
    <scope>NUCLEOTIDE SEQUENCE [LARGE SCALE GENOMIC DNA]</scope>
</reference>
<dbReference type="Pfam" id="PF13966">
    <property type="entry name" value="zf-RVT"/>
    <property type="match status" value="1"/>
</dbReference>
<name>A0AAV1WWS9_LUPLU</name>
<proteinExistence type="predicted"/>
<dbReference type="EMBL" id="CAXHTB010000010">
    <property type="protein sequence ID" value="CAL0313865.1"/>
    <property type="molecule type" value="Genomic_DNA"/>
</dbReference>
<dbReference type="PANTHER" id="PTHR33116:SF84">
    <property type="entry name" value="RNA-DIRECTED DNA POLYMERASE"/>
    <property type="match status" value="1"/>
</dbReference>
<keyword evidence="3" id="KW-1185">Reference proteome</keyword>
<accession>A0AAV1WWS9</accession>
<gene>
    <name evidence="2" type="ORF">LLUT_LOCUS14925</name>
</gene>
<evidence type="ECO:0000259" key="1">
    <source>
        <dbReference type="Pfam" id="PF13966"/>
    </source>
</evidence>
<protein>
    <recommendedName>
        <fullName evidence="1">Reverse transcriptase zinc-binding domain-containing protein</fullName>
    </recommendedName>
</protein>
<dbReference type="InterPro" id="IPR026960">
    <property type="entry name" value="RVT-Znf"/>
</dbReference>
<feature type="domain" description="Reverse transcriptase zinc-binding" evidence="1">
    <location>
        <begin position="66"/>
        <end position="144"/>
    </location>
</feature>
<sequence>MIKLLWNLAAKPNKLWVRWVHTYYLKGSMIEEYQPKTTCSWILKAIQKYRALPKHFWMNSAQQKKFSTKCVYKELRGQQHNISWRKLFYDNLARPRSRFTTWLACQHRLPTKNMLLKFGIHTDGKCIFCGQEETTDHLFLLCPIPATI</sequence>
<organism evidence="2 3">
    <name type="scientific">Lupinus luteus</name>
    <name type="common">European yellow lupine</name>
    <dbReference type="NCBI Taxonomy" id="3873"/>
    <lineage>
        <taxon>Eukaryota</taxon>
        <taxon>Viridiplantae</taxon>
        <taxon>Streptophyta</taxon>
        <taxon>Embryophyta</taxon>
        <taxon>Tracheophyta</taxon>
        <taxon>Spermatophyta</taxon>
        <taxon>Magnoliopsida</taxon>
        <taxon>eudicotyledons</taxon>
        <taxon>Gunneridae</taxon>
        <taxon>Pentapetalae</taxon>
        <taxon>rosids</taxon>
        <taxon>fabids</taxon>
        <taxon>Fabales</taxon>
        <taxon>Fabaceae</taxon>
        <taxon>Papilionoideae</taxon>
        <taxon>50 kb inversion clade</taxon>
        <taxon>genistoids sensu lato</taxon>
        <taxon>core genistoids</taxon>
        <taxon>Genisteae</taxon>
        <taxon>Lupinus</taxon>
    </lineage>
</organism>
<comment type="caution">
    <text evidence="2">The sequence shown here is derived from an EMBL/GenBank/DDBJ whole genome shotgun (WGS) entry which is preliminary data.</text>
</comment>